<evidence type="ECO:0000313" key="3">
    <source>
        <dbReference type="Proteomes" id="UP001139263"/>
    </source>
</evidence>
<reference evidence="2" key="1">
    <citation type="submission" date="2022-03" db="EMBL/GenBank/DDBJ databases">
        <title>Draft Genome Sequence of Firmicute Strain S0AB, a Heterotrophic Iron/Sulfur-Oxidizing Extreme Acidophile.</title>
        <authorList>
            <person name="Vergara E."/>
            <person name="Pakostova E."/>
            <person name="Johnson D.B."/>
            <person name="Holmes D.S."/>
        </authorList>
    </citation>
    <scope>NUCLEOTIDE SEQUENCE</scope>
    <source>
        <strain evidence="2">S0AB</strain>
    </source>
</reference>
<evidence type="ECO:0000313" key="2">
    <source>
        <dbReference type="EMBL" id="MCI0182005.1"/>
    </source>
</evidence>
<organism evidence="2 3">
    <name type="scientific">Sulfoacidibacillus ferrooxidans</name>
    <dbReference type="NCBI Taxonomy" id="2005001"/>
    <lineage>
        <taxon>Bacteria</taxon>
        <taxon>Bacillati</taxon>
        <taxon>Bacillota</taxon>
        <taxon>Bacilli</taxon>
        <taxon>Bacillales</taxon>
        <taxon>Alicyclobacillaceae</taxon>
        <taxon>Sulfoacidibacillus</taxon>
    </lineage>
</organism>
<dbReference type="InterPro" id="IPR050706">
    <property type="entry name" value="Cyclic-di-GMP_PDE-like"/>
</dbReference>
<dbReference type="RefSeq" id="WP_241711625.1">
    <property type="nucleotide sequence ID" value="NZ_JALBUF010000001.1"/>
</dbReference>
<dbReference type="SUPFAM" id="SSF55781">
    <property type="entry name" value="GAF domain-like"/>
    <property type="match status" value="1"/>
</dbReference>
<accession>A0A9X2AC80</accession>
<dbReference type="InterPro" id="IPR001633">
    <property type="entry name" value="EAL_dom"/>
</dbReference>
<sequence length="430" mass="47467">MNQLSPHLETAWNEFKENGQLQLVFQPILRLETGQIIGYELLSRPSGANGKAMAIEELLTAAEAFEQLNDFDLFLLGRALDQLGRTPLAKMRFFVNVIPSTLQSKKLGQTLHAFVKRTKGAIPLVLEVCERTADPTVTPWSELLDPIRRLGIDIAIDDIGSGYAGLNRTVEIQPNWMKLDIGLVRGIDTNPMKAAMVASIVTFAKKLGSIHLIAEGIETQAEFNALRDLGVEYGQGYFLAKPLDRMLDHQVVALRSTPNRSILSVSFERYGVALAGFLDRTSIGHMTITALALDACHTLEHVIHAHKIEVFSLADHAAFSMTSDQEEERNEPYDTNDEVWLSLKGGRVHVSQKIQGLNDAYSLLHGCLSSVQVPIVVHEKLLGFLYCGFAKENQVQPNVIVVLKGFATAIGFGIVGNRVCKLGMIEELLK</sequence>
<comment type="caution">
    <text evidence="2">The sequence shown here is derived from an EMBL/GenBank/DDBJ whole genome shotgun (WGS) entry which is preliminary data.</text>
</comment>
<dbReference type="Gene3D" id="3.20.20.450">
    <property type="entry name" value="EAL domain"/>
    <property type="match status" value="1"/>
</dbReference>
<name>A0A9X2AC80_9BACL</name>
<dbReference type="SUPFAM" id="SSF141868">
    <property type="entry name" value="EAL domain-like"/>
    <property type="match status" value="1"/>
</dbReference>
<dbReference type="SMART" id="SM00052">
    <property type="entry name" value="EAL"/>
    <property type="match status" value="1"/>
</dbReference>
<protein>
    <recommendedName>
        <fullName evidence="1">EAL domain-containing protein</fullName>
    </recommendedName>
</protein>
<dbReference type="CDD" id="cd01948">
    <property type="entry name" value="EAL"/>
    <property type="match status" value="1"/>
</dbReference>
<gene>
    <name evidence="2" type="ORF">MM817_00256</name>
</gene>
<evidence type="ECO:0000259" key="1">
    <source>
        <dbReference type="PROSITE" id="PS50883"/>
    </source>
</evidence>
<dbReference type="EMBL" id="JALBUF010000001">
    <property type="protein sequence ID" value="MCI0182005.1"/>
    <property type="molecule type" value="Genomic_DNA"/>
</dbReference>
<dbReference type="PROSITE" id="PS50883">
    <property type="entry name" value="EAL"/>
    <property type="match status" value="1"/>
</dbReference>
<dbReference type="Pfam" id="PF00563">
    <property type="entry name" value="EAL"/>
    <property type="match status" value="1"/>
</dbReference>
<dbReference type="AlphaFoldDB" id="A0A9X2AC80"/>
<dbReference type="PANTHER" id="PTHR33121">
    <property type="entry name" value="CYCLIC DI-GMP PHOSPHODIESTERASE PDEF"/>
    <property type="match status" value="1"/>
</dbReference>
<dbReference type="InterPro" id="IPR035919">
    <property type="entry name" value="EAL_sf"/>
</dbReference>
<dbReference type="Proteomes" id="UP001139263">
    <property type="component" value="Unassembled WGS sequence"/>
</dbReference>
<feature type="domain" description="EAL" evidence="1">
    <location>
        <begin position="1"/>
        <end position="256"/>
    </location>
</feature>
<dbReference type="PANTHER" id="PTHR33121:SF70">
    <property type="entry name" value="SIGNALING PROTEIN YKOW"/>
    <property type="match status" value="1"/>
</dbReference>
<keyword evidence="3" id="KW-1185">Reference proteome</keyword>
<proteinExistence type="predicted"/>
<dbReference type="GO" id="GO:0071111">
    <property type="term" value="F:cyclic-guanylate-specific phosphodiesterase activity"/>
    <property type="evidence" value="ECO:0007669"/>
    <property type="project" value="InterPro"/>
</dbReference>